<comment type="caution">
    <text evidence="1">The sequence shown here is derived from an EMBL/GenBank/DDBJ whole genome shotgun (WGS) entry which is preliminary data.</text>
</comment>
<proteinExistence type="predicted"/>
<dbReference type="AlphaFoldDB" id="A0A3E1Y6U8"/>
<dbReference type="RefSeq" id="WP_116977394.1">
    <property type="nucleotide sequence ID" value="NZ_QPMM01000010.1"/>
</dbReference>
<dbReference type="Proteomes" id="UP000260644">
    <property type="component" value="Unassembled WGS sequence"/>
</dbReference>
<evidence type="ECO:0000313" key="1">
    <source>
        <dbReference type="EMBL" id="RFS20676.1"/>
    </source>
</evidence>
<evidence type="ECO:0000313" key="2">
    <source>
        <dbReference type="Proteomes" id="UP000260644"/>
    </source>
</evidence>
<protein>
    <submittedName>
        <fullName evidence="1">Uncharacterized protein</fullName>
    </submittedName>
</protein>
<accession>A0A3E1Y6U8</accession>
<keyword evidence="2" id="KW-1185">Reference proteome</keyword>
<dbReference type="OrthoDB" id="2484068at2"/>
<dbReference type="EMBL" id="QPMM01000010">
    <property type="protein sequence ID" value="RFS20676.1"/>
    <property type="molecule type" value="Genomic_DNA"/>
</dbReference>
<reference evidence="1 2" key="1">
    <citation type="submission" date="2018-07" db="EMBL/GenBank/DDBJ databases">
        <title>Chitinophaga K2CV101002-2 sp. nov., isolated from a monsoon evergreen broad-leaved forest soil.</title>
        <authorList>
            <person name="Lv Y."/>
        </authorList>
    </citation>
    <scope>NUCLEOTIDE SEQUENCE [LARGE SCALE GENOMIC DNA]</scope>
    <source>
        <strain evidence="1 2">GDMCC 1.1288</strain>
    </source>
</reference>
<organism evidence="1 2">
    <name type="scientific">Chitinophaga silvatica</name>
    <dbReference type="NCBI Taxonomy" id="2282649"/>
    <lineage>
        <taxon>Bacteria</taxon>
        <taxon>Pseudomonadati</taxon>
        <taxon>Bacteroidota</taxon>
        <taxon>Chitinophagia</taxon>
        <taxon>Chitinophagales</taxon>
        <taxon>Chitinophagaceae</taxon>
        <taxon>Chitinophaga</taxon>
    </lineage>
</organism>
<sequence length="281" mass="32717">MLTVNVLRIGDELIKYKGVTTSRPYILTGVERGALKTRASNHPVEDRLVKLQVNCYGGFIPDVELGDEYAKFYAKLLHDGGMNYIDFDGFESFTYQGHGQYPFKRFLRVLFEELKNLEVPYLRVMGSCVFEGNWHYMSVCNVGGGNNMFDPVNNKWGIEGKDIRYSFNSNYFPCTFGIQNIQKDWNIQVIENLQAKSIAWDATYMLGISEKSIEQRNDKNELFATFRAWEEARKAKVFSRQLKLEMKEETNKYHLVQKDQDTWVLYNVNESNSNGRILKRK</sequence>
<name>A0A3E1Y6U8_9BACT</name>
<gene>
    <name evidence="1" type="ORF">DVR12_19140</name>
</gene>